<evidence type="ECO:0000313" key="3">
    <source>
        <dbReference type="Proteomes" id="UP000267408"/>
    </source>
</evidence>
<dbReference type="AlphaFoldDB" id="A0A8G1XES7"/>
<sequence length="328" mass="35972">MSSAPTAVGTAQLVPHPAGHDGELRAAVEELRQGRRFAARALLARTWGDPGLWAARTQVLGAAAGHSDVLRHWETEEPEAVGLIALCTRVAVDRAVLAGRQQPGSRDAAALDGAARQWCWLTASATEGDPVPWLGLLTLAQLDSRQVRQEHRVSAPDRMLPPGPWGLFGQARRVDPWGREAFHRMLRFWAARGESGPAAEFLAAHLPGAPEGSALHALPLYLYVDRYRRAKRKDAVLLQWTNEEKVRATVLTAFSHWQFALERGARWPVGDESHLAHALWASRRPREAAEVFTGMSPFVASEPWVTMSPDRPGDLLRQALAQSYAVAG</sequence>
<proteinExistence type="predicted"/>
<organism evidence="2 3">
    <name type="scientific">Kitasatospora cineracea</name>
    <dbReference type="NCBI Taxonomy" id="88074"/>
    <lineage>
        <taxon>Bacteria</taxon>
        <taxon>Bacillati</taxon>
        <taxon>Actinomycetota</taxon>
        <taxon>Actinomycetes</taxon>
        <taxon>Kitasatosporales</taxon>
        <taxon>Streptomycetaceae</taxon>
        <taxon>Kitasatospora</taxon>
    </lineage>
</organism>
<reference evidence="2 3" key="1">
    <citation type="submission" date="2018-11" db="EMBL/GenBank/DDBJ databases">
        <title>Sequencing the genomes of 1000 actinobacteria strains.</title>
        <authorList>
            <person name="Klenk H.-P."/>
        </authorList>
    </citation>
    <scope>NUCLEOTIDE SEQUENCE [LARGE SCALE GENOMIC DNA]</scope>
    <source>
        <strain evidence="2 3">DSM 44780</strain>
    </source>
</reference>
<evidence type="ECO:0000256" key="1">
    <source>
        <dbReference type="SAM" id="MobiDB-lite"/>
    </source>
</evidence>
<gene>
    <name evidence="2" type="ORF">EDD39_4759</name>
</gene>
<evidence type="ECO:0000313" key="2">
    <source>
        <dbReference type="EMBL" id="ROR46488.1"/>
    </source>
</evidence>
<name>A0A8G1XES7_9ACTN</name>
<protein>
    <submittedName>
        <fullName evidence="2">Uncharacterized protein</fullName>
    </submittedName>
</protein>
<dbReference type="RefSeq" id="WP_123559113.1">
    <property type="nucleotide sequence ID" value="NZ_RJVJ01000001.1"/>
</dbReference>
<feature type="region of interest" description="Disordered" evidence="1">
    <location>
        <begin position="1"/>
        <end position="20"/>
    </location>
</feature>
<comment type="caution">
    <text evidence="2">The sequence shown here is derived from an EMBL/GenBank/DDBJ whole genome shotgun (WGS) entry which is preliminary data.</text>
</comment>
<dbReference type="OrthoDB" id="4312942at2"/>
<accession>A0A8G1XES7</accession>
<dbReference type="Proteomes" id="UP000267408">
    <property type="component" value="Unassembled WGS sequence"/>
</dbReference>
<dbReference type="EMBL" id="RJVJ01000001">
    <property type="protein sequence ID" value="ROR46488.1"/>
    <property type="molecule type" value="Genomic_DNA"/>
</dbReference>